<dbReference type="Pfam" id="PF02739">
    <property type="entry name" value="5_3_exonuc_N"/>
    <property type="match status" value="1"/>
</dbReference>
<dbReference type="InterPro" id="IPR029060">
    <property type="entry name" value="PIN-like_dom_sf"/>
</dbReference>
<dbReference type="PANTHER" id="PTHR42646">
    <property type="entry name" value="FLAP ENDONUCLEASE XNI"/>
    <property type="match status" value="1"/>
</dbReference>
<dbReference type="InterPro" id="IPR002421">
    <property type="entry name" value="5-3_exonuclease"/>
</dbReference>
<gene>
    <name evidence="4" type="ORF">FGG12_05875</name>
</gene>
<dbReference type="CDD" id="cd09860">
    <property type="entry name" value="PIN_T4-like"/>
    <property type="match status" value="1"/>
</dbReference>
<dbReference type="Gene3D" id="3.40.50.1010">
    <property type="entry name" value="5'-nuclease"/>
    <property type="match status" value="1"/>
</dbReference>
<evidence type="ECO:0000259" key="3">
    <source>
        <dbReference type="SMART" id="SM00475"/>
    </source>
</evidence>
<dbReference type="PANTHER" id="PTHR42646:SF2">
    <property type="entry name" value="5'-3' EXONUCLEASE FAMILY PROTEIN"/>
    <property type="match status" value="1"/>
</dbReference>
<sequence length="304" mass="34898">MASKTLIIDGNARGYFHHGSGRVLKSGDYQTQSVFGFVREMRELREYYPDFTPVVLWDGRAEWRYALHPDYKSNREKDPKQAASRAEYKKVRHFINDALEHLGVRQMTVMTHEADDMAGYMVQQLSADPANEIILHTGDKDWLQLVRPNVIWGDIRRDRESAVRFAKFFDLTGYKTPIAFLEGKCLQGDTSDVISGVGKIGEGTAPLILAEFGSVRHFWRGVDDGSIKPRDFRQRHLATPEARRLFIRNFQLMQLQRVAKPAKEDVRLVAGALNEEKFAAVCEELAFRSILTTLEEFTRPFRSK</sequence>
<dbReference type="CDD" id="cd09899">
    <property type="entry name" value="H3TH_T4-like"/>
    <property type="match status" value="1"/>
</dbReference>
<dbReference type="InterPro" id="IPR020046">
    <property type="entry name" value="5-3_exonucl_a-hlix_arch_N"/>
</dbReference>
<dbReference type="SMART" id="SM00475">
    <property type="entry name" value="53EXOc"/>
    <property type="match status" value="1"/>
</dbReference>
<dbReference type="Proteomes" id="UP000318943">
    <property type="component" value="Unassembled WGS sequence"/>
</dbReference>
<dbReference type="SUPFAM" id="SSF88723">
    <property type="entry name" value="PIN domain-like"/>
    <property type="match status" value="1"/>
</dbReference>
<evidence type="ECO:0000256" key="1">
    <source>
        <dbReference type="ARBA" id="ARBA00022722"/>
    </source>
</evidence>
<keyword evidence="5" id="KW-1185">Reference proteome</keyword>
<keyword evidence="1" id="KW-0540">Nuclease</keyword>
<comment type="caution">
    <text evidence="4">The sequence shown here is derived from an EMBL/GenBank/DDBJ whole genome shotgun (WGS) entry which is preliminary data.</text>
</comment>
<name>A0ABY3ETD9_9BURK</name>
<evidence type="ECO:0000313" key="5">
    <source>
        <dbReference type="Proteomes" id="UP000318943"/>
    </source>
</evidence>
<feature type="domain" description="5'-3' exonuclease" evidence="3">
    <location>
        <begin position="3"/>
        <end position="270"/>
    </location>
</feature>
<proteinExistence type="predicted"/>
<keyword evidence="4" id="KW-0269">Exonuclease</keyword>
<evidence type="ECO:0000256" key="2">
    <source>
        <dbReference type="ARBA" id="ARBA00022801"/>
    </source>
</evidence>
<evidence type="ECO:0000313" key="4">
    <source>
        <dbReference type="EMBL" id="TSP13998.1"/>
    </source>
</evidence>
<accession>A0ABY3ETD9</accession>
<dbReference type="InterPro" id="IPR036279">
    <property type="entry name" value="5-3_exonuclease_C_sf"/>
</dbReference>
<protein>
    <submittedName>
        <fullName evidence="4">5'-3' exonuclease</fullName>
    </submittedName>
</protein>
<keyword evidence="2" id="KW-0378">Hydrolase</keyword>
<dbReference type="GO" id="GO:0004527">
    <property type="term" value="F:exonuclease activity"/>
    <property type="evidence" value="ECO:0007669"/>
    <property type="project" value="UniProtKB-KW"/>
</dbReference>
<organism evidence="4 5">
    <name type="scientific">Cupriavidus campinensis</name>
    <dbReference type="NCBI Taxonomy" id="151783"/>
    <lineage>
        <taxon>Bacteria</taxon>
        <taxon>Pseudomonadati</taxon>
        <taxon>Pseudomonadota</taxon>
        <taxon>Betaproteobacteria</taxon>
        <taxon>Burkholderiales</taxon>
        <taxon>Burkholderiaceae</taxon>
        <taxon>Cupriavidus</taxon>
    </lineage>
</organism>
<dbReference type="InterPro" id="IPR038969">
    <property type="entry name" value="FEN"/>
</dbReference>
<dbReference type="EMBL" id="VCIZ01000002">
    <property type="protein sequence ID" value="TSP13998.1"/>
    <property type="molecule type" value="Genomic_DNA"/>
</dbReference>
<dbReference type="Gene3D" id="1.10.150.20">
    <property type="entry name" value="5' to 3' exonuclease, C-terminal subdomain"/>
    <property type="match status" value="1"/>
</dbReference>
<dbReference type="RefSeq" id="WP_144196691.1">
    <property type="nucleotide sequence ID" value="NZ_VCIZ01000002.1"/>
</dbReference>
<reference evidence="4 5" key="1">
    <citation type="submission" date="2019-05" db="EMBL/GenBank/DDBJ databases">
        <title>Whole genome sequence analysis of Cupriavidus campinensis S14E4C strain.</title>
        <authorList>
            <person name="Abbaszade G."/>
            <person name="Szabo A."/>
            <person name="Toumi M."/>
            <person name="Toth E."/>
        </authorList>
    </citation>
    <scope>NUCLEOTIDE SEQUENCE [LARGE SCALE GENOMIC DNA]</scope>
    <source>
        <strain evidence="4 5">S14E4C</strain>
    </source>
</reference>
<dbReference type="SUPFAM" id="SSF47807">
    <property type="entry name" value="5' to 3' exonuclease, C-terminal subdomain"/>
    <property type="match status" value="1"/>
</dbReference>